<feature type="non-terminal residue" evidence="1">
    <location>
        <position position="1"/>
    </location>
</feature>
<dbReference type="AlphaFoldDB" id="A0A820ME91"/>
<proteinExistence type="predicted"/>
<dbReference type="EMBL" id="CAJOBP010002755">
    <property type="protein sequence ID" value="CAF4372579.1"/>
    <property type="molecule type" value="Genomic_DNA"/>
</dbReference>
<accession>A0A820ME91</accession>
<sequence length="174" mass="19923">MVTNMESLKNFVRYSWYSSPKVRTNIINDLIESFQTNQTDDLPDPALKILAHTIGQLIPLYTTTKSRVLLSRLLDAVIRKYKERILKLIIHAFDVQSRTICKVHSHRNARFQADYGFIYMSNIVLASNGIAIEEETDKLILLIVSRFISTLLADSSTSAGLILVDKRLNHLFKQ</sequence>
<organism evidence="1 2">
    <name type="scientific">Rotaria socialis</name>
    <dbReference type="NCBI Taxonomy" id="392032"/>
    <lineage>
        <taxon>Eukaryota</taxon>
        <taxon>Metazoa</taxon>
        <taxon>Spiralia</taxon>
        <taxon>Gnathifera</taxon>
        <taxon>Rotifera</taxon>
        <taxon>Eurotatoria</taxon>
        <taxon>Bdelloidea</taxon>
        <taxon>Philodinida</taxon>
        <taxon>Philodinidae</taxon>
        <taxon>Rotaria</taxon>
    </lineage>
</organism>
<reference evidence="1" key="1">
    <citation type="submission" date="2021-02" db="EMBL/GenBank/DDBJ databases">
        <authorList>
            <person name="Nowell W R."/>
        </authorList>
    </citation>
    <scope>NUCLEOTIDE SEQUENCE</scope>
</reference>
<dbReference type="Proteomes" id="UP000663873">
    <property type="component" value="Unassembled WGS sequence"/>
</dbReference>
<protein>
    <submittedName>
        <fullName evidence="1">Uncharacterized protein</fullName>
    </submittedName>
</protein>
<gene>
    <name evidence="1" type="ORF">UJA718_LOCUS17193</name>
</gene>
<comment type="caution">
    <text evidence="1">The sequence shown here is derived from an EMBL/GenBank/DDBJ whole genome shotgun (WGS) entry which is preliminary data.</text>
</comment>
<evidence type="ECO:0000313" key="2">
    <source>
        <dbReference type="Proteomes" id="UP000663873"/>
    </source>
</evidence>
<evidence type="ECO:0000313" key="1">
    <source>
        <dbReference type="EMBL" id="CAF4372579.1"/>
    </source>
</evidence>
<keyword evidence="2" id="KW-1185">Reference proteome</keyword>
<name>A0A820ME91_9BILA</name>